<dbReference type="STRING" id="1423777.FD46_GL000204"/>
<keyword evidence="3" id="KW-1185">Reference proteome</keyword>
<dbReference type="AlphaFoldDB" id="A0A0R1MDH2"/>
<dbReference type="SUPFAM" id="SSF55729">
    <property type="entry name" value="Acyl-CoA N-acyltransferases (Nat)"/>
    <property type="match status" value="1"/>
</dbReference>
<organism evidence="2 3">
    <name type="scientific">Liquorilactobacillus oeni DSM 19972</name>
    <dbReference type="NCBI Taxonomy" id="1423777"/>
    <lineage>
        <taxon>Bacteria</taxon>
        <taxon>Bacillati</taxon>
        <taxon>Bacillota</taxon>
        <taxon>Bacilli</taxon>
        <taxon>Lactobacillales</taxon>
        <taxon>Lactobacillaceae</taxon>
        <taxon>Liquorilactobacillus</taxon>
    </lineage>
</organism>
<dbReference type="Pfam" id="PF13420">
    <property type="entry name" value="Acetyltransf_4"/>
    <property type="match status" value="1"/>
</dbReference>
<gene>
    <name evidence="2" type="ORF">FD46_GL000204</name>
</gene>
<reference evidence="2 3" key="1">
    <citation type="journal article" date="2015" name="Genome Announc.">
        <title>Expanding the biotechnology potential of lactobacilli through comparative genomics of 213 strains and associated genera.</title>
        <authorList>
            <person name="Sun Z."/>
            <person name="Harris H.M."/>
            <person name="McCann A."/>
            <person name="Guo C."/>
            <person name="Argimon S."/>
            <person name="Zhang W."/>
            <person name="Yang X."/>
            <person name="Jeffery I.B."/>
            <person name="Cooney J.C."/>
            <person name="Kagawa T.F."/>
            <person name="Liu W."/>
            <person name="Song Y."/>
            <person name="Salvetti E."/>
            <person name="Wrobel A."/>
            <person name="Rasinkangas P."/>
            <person name="Parkhill J."/>
            <person name="Rea M.C."/>
            <person name="O'Sullivan O."/>
            <person name="Ritari J."/>
            <person name="Douillard F.P."/>
            <person name="Paul Ross R."/>
            <person name="Yang R."/>
            <person name="Briner A.E."/>
            <person name="Felis G.E."/>
            <person name="de Vos W.M."/>
            <person name="Barrangou R."/>
            <person name="Klaenhammer T.R."/>
            <person name="Caufield P.W."/>
            <person name="Cui Y."/>
            <person name="Zhang H."/>
            <person name="O'Toole P.W."/>
        </authorList>
    </citation>
    <scope>NUCLEOTIDE SEQUENCE [LARGE SCALE GENOMIC DNA]</scope>
    <source>
        <strain evidence="2 3">DSM 19972</strain>
    </source>
</reference>
<keyword evidence="2" id="KW-0808">Transferase</keyword>
<name>A0A0R1MDH2_9LACO</name>
<accession>A0A0R1MDH2</accession>
<dbReference type="InterPro" id="IPR016181">
    <property type="entry name" value="Acyl_CoA_acyltransferase"/>
</dbReference>
<dbReference type="Proteomes" id="UP000051686">
    <property type="component" value="Unassembled WGS sequence"/>
</dbReference>
<sequence>MKESNLKIRQAVPEDAQALVKIYSYYVKETAITFEYTVPSVSEFKTRINKISTNYPYLVALLNNKIVGYAYLSAFHPRAAYHWSAEVSIYLENGLQHHGLGSLLYQLLEKSAYAQNILNLNACISFLENADEHLPLTSIYFHKKMGYLQTAHFHECGYKFSKWYDMIWAEKHISSHPIPAPVFYPFSKISNSFFQELNATGY</sequence>
<dbReference type="Gene3D" id="3.40.630.30">
    <property type="match status" value="1"/>
</dbReference>
<protein>
    <submittedName>
        <fullName evidence="2">Acetyltransferase</fullName>
    </submittedName>
</protein>
<dbReference type="RefSeq" id="WP_057895291.1">
    <property type="nucleotide sequence ID" value="NZ_AZEH01000014.1"/>
</dbReference>
<proteinExistence type="predicted"/>
<dbReference type="PATRIC" id="fig|1423777.3.peg.215"/>
<dbReference type="EMBL" id="AZEH01000014">
    <property type="protein sequence ID" value="KRL06205.1"/>
    <property type="molecule type" value="Genomic_DNA"/>
</dbReference>
<evidence type="ECO:0000313" key="2">
    <source>
        <dbReference type="EMBL" id="KRL06205.1"/>
    </source>
</evidence>
<feature type="domain" description="N-acetyltransferase" evidence="1">
    <location>
        <begin position="6"/>
        <end position="174"/>
    </location>
</feature>
<dbReference type="PROSITE" id="PS51186">
    <property type="entry name" value="GNAT"/>
    <property type="match status" value="1"/>
</dbReference>
<evidence type="ECO:0000259" key="1">
    <source>
        <dbReference type="PROSITE" id="PS51186"/>
    </source>
</evidence>
<dbReference type="OrthoDB" id="9798006at2"/>
<dbReference type="GO" id="GO:0016747">
    <property type="term" value="F:acyltransferase activity, transferring groups other than amino-acyl groups"/>
    <property type="evidence" value="ECO:0007669"/>
    <property type="project" value="InterPro"/>
</dbReference>
<comment type="caution">
    <text evidence="2">The sequence shown here is derived from an EMBL/GenBank/DDBJ whole genome shotgun (WGS) entry which is preliminary data.</text>
</comment>
<evidence type="ECO:0000313" key="3">
    <source>
        <dbReference type="Proteomes" id="UP000051686"/>
    </source>
</evidence>
<dbReference type="CDD" id="cd04301">
    <property type="entry name" value="NAT_SF"/>
    <property type="match status" value="1"/>
</dbReference>
<dbReference type="InterPro" id="IPR000182">
    <property type="entry name" value="GNAT_dom"/>
</dbReference>